<dbReference type="GO" id="GO:0005524">
    <property type="term" value="F:ATP binding"/>
    <property type="evidence" value="ECO:0007669"/>
    <property type="project" value="UniProtKB-KW"/>
</dbReference>
<dbReference type="Proteomes" id="UP000002457">
    <property type="component" value="Chromosome"/>
</dbReference>
<comment type="similarity">
    <text evidence="2">Belongs to the phosphoribulokinase family.</text>
</comment>
<dbReference type="eggNOG" id="arCOG05133">
    <property type="taxonomic scope" value="Archaea"/>
</dbReference>
<dbReference type="AlphaFoldDB" id="B8GGS2"/>
<sequence length="343" mass="39959">MMQTEGKTGEKPDLCPGTGGLNFKDRIASSPCVFTIGVAGDSGSGKTTFTQSIRDIFGEDLVTTITLDDYHLYDREERKVRHITPLNPEANRLDQLEHDLVELTEGRTIDKPVYNHANGRFAPPIRFTPGKILILEGLHTFFTPALREHLDFTLFVEPDPEVKIEWKMRRDINNRGYTREQVMAELEPRERDYQRFIAPQQKYADVVVRVRFSKYGRERGIREKIYQVSLSQNRITKSIEDVDLSIDLFSLLSLSDRNFLIEFSHEQRNDERTGELILDGELSTRMVKRLETSIEEQTQVRPISDFHDHDYMTATEVVQLILAWRIIHQRVFLERCLHQDHNK</sequence>
<protein>
    <recommendedName>
        <fullName evidence="3">phosphoribulokinase</fullName>
        <ecNumber evidence="3">2.7.1.19</ecNumber>
    </recommendedName>
    <alternativeName>
        <fullName evidence="10">Phosphopentokinase</fullName>
    </alternativeName>
</protein>
<dbReference type="InterPro" id="IPR027417">
    <property type="entry name" value="P-loop_NTPase"/>
</dbReference>
<evidence type="ECO:0000259" key="12">
    <source>
        <dbReference type="Pfam" id="PF00485"/>
    </source>
</evidence>
<evidence type="ECO:0000256" key="3">
    <source>
        <dbReference type="ARBA" id="ARBA00012042"/>
    </source>
</evidence>
<evidence type="ECO:0000256" key="11">
    <source>
        <dbReference type="ARBA" id="ARBA00047663"/>
    </source>
</evidence>
<evidence type="ECO:0000313" key="14">
    <source>
        <dbReference type="Proteomes" id="UP000002457"/>
    </source>
</evidence>
<evidence type="ECO:0000256" key="4">
    <source>
        <dbReference type="ARBA" id="ARBA00022531"/>
    </source>
</evidence>
<keyword evidence="9" id="KW-0067">ATP-binding</keyword>
<keyword evidence="4" id="KW-0602">Photosynthesis</keyword>
<dbReference type="STRING" id="521011.Mpal_0975"/>
<dbReference type="EMBL" id="CP001338">
    <property type="protein sequence ID" value="ACL16327.1"/>
    <property type="molecule type" value="Genomic_DNA"/>
</dbReference>
<gene>
    <name evidence="13" type="ordered locus">Mpal_0975</name>
</gene>
<keyword evidence="8 13" id="KW-0418">Kinase</keyword>
<organism evidence="13 14">
    <name type="scientific">Methanosphaerula palustris (strain ATCC BAA-1556 / DSM 19958 / E1-9c)</name>
    <dbReference type="NCBI Taxonomy" id="521011"/>
    <lineage>
        <taxon>Archaea</taxon>
        <taxon>Methanobacteriati</taxon>
        <taxon>Methanobacteriota</taxon>
        <taxon>Stenosarchaea group</taxon>
        <taxon>Methanomicrobia</taxon>
        <taxon>Methanomicrobiales</taxon>
        <taxon>Methanoregulaceae</taxon>
        <taxon>Methanosphaerula</taxon>
    </lineage>
</organism>
<dbReference type="RefSeq" id="WP_012617646.1">
    <property type="nucleotide sequence ID" value="NC_011832.1"/>
</dbReference>
<name>B8GGS2_METPE</name>
<evidence type="ECO:0000256" key="6">
    <source>
        <dbReference type="ARBA" id="ARBA00022679"/>
    </source>
</evidence>
<dbReference type="Gene3D" id="3.40.50.300">
    <property type="entry name" value="P-loop containing nucleotide triphosphate hydrolases"/>
    <property type="match status" value="1"/>
</dbReference>
<dbReference type="PANTHER" id="PTHR10285">
    <property type="entry name" value="URIDINE KINASE"/>
    <property type="match status" value="1"/>
</dbReference>
<comment type="pathway">
    <text evidence="1">Carbohydrate biosynthesis; Calvin cycle.</text>
</comment>
<dbReference type="Pfam" id="PF00485">
    <property type="entry name" value="PRK"/>
    <property type="match status" value="1"/>
</dbReference>
<dbReference type="InterPro" id="IPR006083">
    <property type="entry name" value="PRK/URK"/>
</dbReference>
<evidence type="ECO:0000256" key="10">
    <source>
        <dbReference type="ARBA" id="ARBA00031382"/>
    </source>
</evidence>
<keyword evidence="14" id="KW-1185">Reference proteome</keyword>
<evidence type="ECO:0000256" key="9">
    <source>
        <dbReference type="ARBA" id="ARBA00022840"/>
    </source>
</evidence>
<keyword evidence="5" id="KW-0113">Calvin cycle</keyword>
<dbReference type="GO" id="GO:0019253">
    <property type="term" value="P:reductive pentose-phosphate cycle"/>
    <property type="evidence" value="ECO:0007669"/>
    <property type="project" value="UniProtKB-KW"/>
</dbReference>
<evidence type="ECO:0000313" key="13">
    <source>
        <dbReference type="EMBL" id="ACL16327.1"/>
    </source>
</evidence>
<reference evidence="13 14" key="1">
    <citation type="journal article" date="2015" name="Genome Announc.">
        <title>Complete Genome Sequence of Methanosphaerula palustris E1-9CT, a Hydrogenotrophic Methanogen Isolated from a Minerotrophic Fen Peatland.</title>
        <authorList>
            <person name="Cadillo-Quiroz H."/>
            <person name="Browne P."/>
            <person name="Kyrpides N."/>
            <person name="Woyke T."/>
            <person name="Goodwin L."/>
            <person name="Detter C."/>
            <person name="Yavitt J.B."/>
            <person name="Zinder S.H."/>
        </authorList>
    </citation>
    <scope>NUCLEOTIDE SEQUENCE [LARGE SCALE GENOMIC DNA]</scope>
    <source>
        <strain evidence="14">ATCC BAA-1556 / DSM 19958 / E1-9c</strain>
    </source>
</reference>
<dbReference type="GO" id="GO:0008974">
    <property type="term" value="F:phosphoribulokinase activity"/>
    <property type="evidence" value="ECO:0007669"/>
    <property type="project" value="UniProtKB-EC"/>
</dbReference>
<evidence type="ECO:0000256" key="7">
    <source>
        <dbReference type="ARBA" id="ARBA00022741"/>
    </source>
</evidence>
<accession>B8GGS2</accession>
<dbReference type="NCBIfam" id="NF005655">
    <property type="entry name" value="PRK07429.1"/>
    <property type="match status" value="1"/>
</dbReference>
<dbReference type="EC" id="2.7.1.19" evidence="3"/>
<dbReference type="HOGENOM" id="CLU_033590_0_1_2"/>
<evidence type="ECO:0000256" key="8">
    <source>
        <dbReference type="ARBA" id="ARBA00022777"/>
    </source>
</evidence>
<keyword evidence="7" id="KW-0547">Nucleotide-binding</keyword>
<proteinExistence type="inferred from homology"/>
<dbReference type="GeneID" id="7272755"/>
<comment type="catalytic activity">
    <reaction evidence="11">
        <text>D-ribulose 5-phosphate + ATP = D-ribulose 1,5-bisphosphate + ADP + H(+)</text>
        <dbReference type="Rhea" id="RHEA:19365"/>
        <dbReference type="ChEBI" id="CHEBI:15378"/>
        <dbReference type="ChEBI" id="CHEBI:30616"/>
        <dbReference type="ChEBI" id="CHEBI:57870"/>
        <dbReference type="ChEBI" id="CHEBI:58121"/>
        <dbReference type="ChEBI" id="CHEBI:456216"/>
        <dbReference type="EC" id="2.7.1.19"/>
    </reaction>
</comment>
<dbReference type="PROSITE" id="PS00567">
    <property type="entry name" value="PHOSPHORIBULOKINASE"/>
    <property type="match status" value="1"/>
</dbReference>
<keyword evidence="6" id="KW-0808">Transferase</keyword>
<feature type="domain" description="Phosphoribulokinase/uridine kinase" evidence="12">
    <location>
        <begin position="36"/>
        <end position="210"/>
    </location>
</feature>
<dbReference type="InterPro" id="IPR006082">
    <property type="entry name" value="PRK"/>
</dbReference>
<dbReference type="PRINTS" id="PR00478">
    <property type="entry name" value="PHRIBLKINASE"/>
</dbReference>
<dbReference type="SUPFAM" id="SSF52540">
    <property type="entry name" value="P-loop containing nucleoside triphosphate hydrolases"/>
    <property type="match status" value="1"/>
</dbReference>
<dbReference type="KEGG" id="mpl:Mpal_0975"/>
<evidence type="ECO:0000256" key="1">
    <source>
        <dbReference type="ARBA" id="ARBA00005215"/>
    </source>
</evidence>
<evidence type="ECO:0000256" key="5">
    <source>
        <dbReference type="ARBA" id="ARBA00022567"/>
    </source>
</evidence>
<evidence type="ECO:0000256" key="2">
    <source>
        <dbReference type="ARBA" id="ARBA00009719"/>
    </source>
</evidence>